<evidence type="ECO:0000256" key="5">
    <source>
        <dbReference type="ARBA" id="ARBA00022741"/>
    </source>
</evidence>
<evidence type="ECO:0000256" key="2">
    <source>
        <dbReference type="ARBA" id="ARBA00022475"/>
    </source>
</evidence>
<protein>
    <recommendedName>
        <fullName evidence="11">Potassium-transporting ATPase KdpC subunit</fullName>
    </recommendedName>
    <alternativeName>
        <fullName evidence="11">ATP phosphohydrolase [potassium-transporting] C chain</fullName>
    </alternativeName>
    <alternativeName>
        <fullName evidence="11">Potassium-binding and translocating subunit C</fullName>
    </alternativeName>
    <alternativeName>
        <fullName evidence="11">Potassium-translocating ATPase C chain</fullName>
    </alternativeName>
</protein>
<evidence type="ECO:0000256" key="1">
    <source>
        <dbReference type="ARBA" id="ARBA00022448"/>
    </source>
</evidence>
<dbReference type="RefSeq" id="WP_013756190.1">
    <property type="nucleotide sequence ID" value="NC_015499.1"/>
</dbReference>
<reference evidence="12 13" key="1">
    <citation type="submission" date="2011-04" db="EMBL/GenBank/DDBJ databases">
        <title>The complete genome of Thermodesulfobium narugense DSM 14796.</title>
        <authorList>
            <consortium name="US DOE Joint Genome Institute (JGI-PGF)"/>
            <person name="Lucas S."/>
            <person name="Han J."/>
            <person name="Lapidus A."/>
            <person name="Bruce D."/>
            <person name="Goodwin L."/>
            <person name="Pitluck S."/>
            <person name="Peters L."/>
            <person name="Kyrpides N."/>
            <person name="Mavromatis K."/>
            <person name="Pagani I."/>
            <person name="Ivanova N."/>
            <person name="Ovchinnikova G."/>
            <person name="Zhang X."/>
            <person name="Saunders L."/>
            <person name="Detter J.C."/>
            <person name="Tapia R."/>
            <person name="Han C."/>
            <person name="Land M."/>
            <person name="Hauser L."/>
            <person name="Markowitz V."/>
            <person name="Cheng J.-F."/>
            <person name="Hugenholtz P."/>
            <person name="Woyke T."/>
            <person name="Wu D."/>
            <person name="Spring S."/>
            <person name="Schroeder M."/>
            <person name="Brambilla E."/>
            <person name="Klenk H.-P."/>
            <person name="Eisen J.A."/>
        </authorList>
    </citation>
    <scope>NUCLEOTIDE SEQUENCE [LARGE SCALE GENOMIC DNA]</scope>
    <source>
        <strain evidence="12 13">DSM 14796</strain>
    </source>
</reference>
<dbReference type="Proteomes" id="UP000011765">
    <property type="component" value="Chromosome"/>
</dbReference>
<keyword evidence="7 11" id="KW-0630">Potassium</keyword>
<evidence type="ECO:0000313" key="13">
    <source>
        <dbReference type="Proteomes" id="UP000011765"/>
    </source>
</evidence>
<dbReference type="EMBL" id="CP002690">
    <property type="protein sequence ID" value="AEE14465.1"/>
    <property type="molecule type" value="Genomic_DNA"/>
</dbReference>
<dbReference type="NCBIfam" id="NF001454">
    <property type="entry name" value="PRK00315.1"/>
    <property type="match status" value="1"/>
</dbReference>
<dbReference type="Pfam" id="PF02669">
    <property type="entry name" value="KdpC"/>
    <property type="match status" value="1"/>
</dbReference>
<dbReference type="HOGENOM" id="CLU_077094_2_0_9"/>
<dbReference type="HAMAP" id="MF_00276">
    <property type="entry name" value="KdpC"/>
    <property type="match status" value="1"/>
</dbReference>
<proteinExistence type="inferred from homology"/>
<keyword evidence="12" id="KW-0378">Hydrolase</keyword>
<dbReference type="PANTHER" id="PTHR30042:SF2">
    <property type="entry name" value="POTASSIUM-TRANSPORTING ATPASE KDPC SUBUNIT"/>
    <property type="match status" value="1"/>
</dbReference>
<dbReference type="OrthoDB" id="9809491at2"/>
<keyword evidence="13" id="KW-1185">Reference proteome</keyword>
<dbReference type="PIRSF" id="PIRSF001296">
    <property type="entry name" value="K_ATPase_KdpC"/>
    <property type="match status" value="1"/>
</dbReference>
<evidence type="ECO:0000256" key="9">
    <source>
        <dbReference type="ARBA" id="ARBA00023065"/>
    </source>
</evidence>
<dbReference type="GO" id="GO:0016787">
    <property type="term" value="F:hydrolase activity"/>
    <property type="evidence" value="ECO:0007669"/>
    <property type="project" value="UniProtKB-KW"/>
</dbReference>
<keyword evidence="8 11" id="KW-1133">Transmembrane helix</keyword>
<evidence type="ECO:0000256" key="8">
    <source>
        <dbReference type="ARBA" id="ARBA00022989"/>
    </source>
</evidence>
<name>M1E7H0_9BACT</name>
<dbReference type="STRING" id="747365.Thena_0833"/>
<organism evidence="12 13">
    <name type="scientific">Thermodesulfobium narugense DSM 14796</name>
    <dbReference type="NCBI Taxonomy" id="747365"/>
    <lineage>
        <taxon>Bacteria</taxon>
        <taxon>Pseudomonadati</taxon>
        <taxon>Thermodesulfobiota</taxon>
        <taxon>Thermodesulfobiia</taxon>
        <taxon>Thermodesulfobiales</taxon>
        <taxon>Thermodesulfobiaceae</taxon>
        <taxon>Thermodesulfobium</taxon>
    </lineage>
</organism>
<gene>
    <name evidence="11" type="primary">kdpC</name>
    <name evidence="12" type="ORF">Thena_0833</name>
</gene>
<keyword evidence="4 11" id="KW-0812">Transmembrane</keyword>
<keyword evidence="2 11" id="KW-1003">Cell membrane</keyword>
<dbReference type="KEGG" id="tnr:Thena_0833"/>
<dbReference type="NCBIfam" id="TIGR00681">
    <property type="entry name" value="kdpC"/>
    <property type="match status" value="1"/>
</dbReference>
<keyword evidence="3 11" id="KW-0633">Potassium transport</keyword>
<accession>M1E7H0</accession>
<keyword evidence="1 11" id="KW-0813">Transport</keyword>
<evidence type="ECO:0000256" key="11">
    <source>
        <dbReference type="HAMAP-Rule" id="MF_00276"/>
    </source>
</evidence>
<keyword evidence="10 11" id="KW-0472">Membrane</keyword>
<dbReference type="GO" id="GO:0005886">
    <property type="term" value="C:plasma membrane"/>
    <property type="evidence" value="ECO:0007669"/>
    <property type="project" value="UniProtKB-SubCell"/>
</dbReference>
<evidence type="ECO:0000256" key="4">
    <source>
        <dbReference type="ARBA" id="ARBA00022692"/>
    </source>
</evidence>
<keyword evidence="5 11" id="KW-0547">Nucleotide-binding</keyword>
<sequence>MKNLKSCIIIFIILTFITGIVYPLFITAIGQIFFPWQANGSLIYRNNAVVGSTLIGQFFNKRSDLFWSRPSGTPDHPYNATSSGGSNLGPTNPKLISKIENRINFLKENKMDLPVPSDLVMGSASGLDPDITPQAALAQIPRISKATNIPEETLKKLVINNVEPREFGILGAKRVNVLNLNLKLLELEKEYER</sequence>
<evidence type="ECO:0000256" key="10">
    <source>
        <dbReference type="ARBA" id="ARBA00023136"/>
    </source>
</evidence>
<dbReference type="PANTHER" id="PTHR30042">
    <property type="entry name" value="POTASSIUM-TRANSPORTING ATPASE C CHAIN"/>
    <property type="match status" value="1"/>
</dbReference>
<feature type="transmembrane region" description="Helical" evidence="11">
    <location>
        <begin position="7"/>
        <end position="36"/>
    </location>
</feature>
<comment type="subcellular location">
    <subcellularLocation>
        <location evidence="11">Cell membrane</location>
        <topology evidence="11">Single-pass membrane protein</topology>
    </subcellularLocation>
</comment>
<evidence type="ECO:0000256" key="6">
    <source>
        <dbReference type="ARBA" id="ARBA00022840"/>
    </source>
</evidence>
<comment type="subunit">
    <text evidence="11">The system is composed of three essential subunits: KdpA, KdpB and KdpC.</text>
</comment>
<dbReference type="InterPro" id="IPR003820">
    <property type="entry name" value="KdpC"/>
</dbReference>
<dbReference type="GO" id="GO:0005524">
    <property type="term" value="F:ATP binding"/>
    <property type="evidence" value="ECO:0007669"/>
    <property type="project" value="UniProtKB-UniRule"/>
</dbReference>
<evidence type="ECO:0000256" key="3">
    <source>
        <dbReference type="ARBA" id="ARBA00022538"/>
    </source>
</evidence>
<comment type="similarity">
    <text evidence="11">Belongs to the KdpC family.</text>
</comment>
<evidence type="ECO:0000256" key="7">
    <source>
        <dbReference type="ARBA" id="ARBA00022958"/>
    </source>
</evidence>
<keyword evidence="6 11" id="KW-0067">ATP-binding</keyword>
<dbReference type="AlphaFoldDB" id="M1E7H0"/>
<dbReference type="GO" id="GO:0008556">
    <property type="term" value="F:P-type potassium transmembrane transporter activity"/>
    <property type="evidence" value="ECO:0007669"/>
    <property type="project" value="InterPro"/>
</dbReference>
<comment type="function">
    <text evidence="11">Part of the high-affinity ATP-driven potassium transport (or Kdp) system, which catalyzes the hydrolysis of ATP coupled with the electrogenic transport of potassium into the cytoplasm. This subunit acts as a catalytic chaperone that increases the ATP-binding affinity of the ATP-hydrolyzing subunit KdpB by the formation of a transient KdpB/KdpC/ATP ternary complex.</text>
</comment>
<dbReference type="eggNOG" id="COG2156">
    <property type="taxonomic scope" value="Bacteria"/>
</dbReference>
<evidence type="ECO:0000313" key="12">
    <source>
        <dbReference type="EMBL" id="AEE14465.1"/>
    </source>
</evidence>
<keyword evidence="9 11" id="KW-0406">Ion transport</keyword>